<dbReference type="NCBIfam" id="TIGR02776">
    <property type="entry name" value="NHEJ_ligase_prk"/>
    <property type="match status" value="1"/>
</dbReference>
<evidence type="ECO:0000259" key="22">
    <source>
        <dbReference type="PROSITE" id="PS50160"/>
    </source>
</evidence>
<dbReference type="EC" id="6.5.1.1" evidence="2"/>
<evidence type="ECO:0000256" key="21">
    <source>
        <dbReference type="SAM" id="MobiDB-lite"/>
    </source>
</evidence>
<dbReference type="GO" id="GO:0004527">
    <property type="term" value="F:exonuclease activity"/>
    <property type="evidence" value="ECO:0007669"/>
    <property type="project" value="UniProtKB-KW"/>
</dbReference>
<dbReference type="InterPro" id="IPR012340">
    <property type="entry name" value="NA-bd_OB-fold"/>
</dbReference>
<evidence type="ECO:0000256" key="12">
    <source>
        <dbReference type="ARBA" id="ARBA00022840"/>
    </source>
</evidence>
<dbReference type="CDD" id="cd07906">
    <property type="entry name" value="Adenylation_DNA_ligase_LigD_LigC"/>
    <property type="match status" value="1"/>
</dbReference>
<dbReference type="GO" id="GO:0003677">
    <property type="term" value="F:DNA binding"/>
    <property type="evidence" value="ECO:0007669"/>
    <property type="project" value="UniProtKB-KW"/>
</dbReference>
<proteinExistence type="predicted"/>
<dbReference type="NCBIfam" id="TIGR02778">
    <property type="entry name" value="ligD_pol"/>
    <property type="match status" value="1"/>
</dbReference>
<comment type="catalytic activity">
    <reaction evidence="20">
        <text>ATP + (deoxyribonucleotide)n-3'-hydroxyl + 5'-phospho-(deoxyribonucleotide)m = (deoxyribonucleotide)n+m + AMP + diphosphate.</text>
        <dbReference type="EC" id="6.5.1.1"/>
    </reaction>
</comment>
<dbReference type="Pfam" id="PF21686">
    <property type="entry name" value="LigD_Prim-Pol"/>
    <property type="match status" value="1"/>
</dbReference>
<keyword evidence="4" id="KW-0808">Transferase</keyword>
<dbReference type="Gene3D" id="3.30.470.30">
    <property type="entry name" value="DNA ligase/mRNA capping enzyme"/>
    <property type="match status" value="1"/>
</dbReference>
<evidence type="ECO:0000256" key="16">
    <source>
        <dbReference type="ARBA" id="ARBA00023204"/>
    </source>
</evidence>
<dbReference type="GO" id="GO:0006310">
    <property type="term" value="P:DNA recombination"/>
    <property type="evidence" value="ECO:0007669"/>
    <property type="project" value="UniProtKB-KW"/>
</dbReference>
<dbReference type="GO" id="GO:0006281">
    <property type="term" value="P:DNA repair"/>
    <property type="evidence" value="ECO:0007669"/>
    <property type="project" value="UniProtKB-KW"/>
</dbReference>
<dbReference type="RefSeq" id="WP_013632127.1">
    <property type="nucleotide sequence ID" value="NC_015177.1"/>
</dbReference>
<gene>
    <name evidence="23" type="ordered locus">Pedsa_1057</name>
</gene>
<dbReference type="eggNOG" id="COG3285">
    <property type="taxonomic scope" value="Bacteria"/>
</dbReference>
<comment type="cofactor">
    <cofactor evidence="1">
        <name>Mn(2+)</name>
        <dbReference type="ChEBI" id="CHEBI:29035"/>
    </cofactor>
</comment>
<evidence type="ECO:0000313" key="23">
    <source>
        <dbReference type="EMBL" id="ADY51628.1"/>
    </source>
</evidence>
<keyword evidence="9" id="KW-0227">DNA damage</keyword>
<evidence type="ECO:0000256" key="14">
    <source>
        <dbReference type="ARBA" id="ARBA00023125"/>
    </source>
</evidence>
<reference evidence="23 24" key="1">
    <citation type="journal article" date="2011" name="Stand. Genomic Sci.">
        <title>Complete genome sequence of the gliding, heparinolytic Pedobacter saltans type strain (113).</title>
        <authorList>
            <person name="Liolios K."/>
            <person name="Sikorski J."/>
            <person name="Lu M."/>
            <person name="Nolan M."/>
            <person name="Lapidus A."/>
            <person name="Lucas S."/>
            <person name="Hammon N."/>
            <person name="Deshpande S."/>
            <person name="Cheng J.F."/>
            <person name="Tapia R."/>
            <person name="Han C."/>
            <person name="Goodwin L."/>
            <person name="Pitluck S."/>
            <person name="Huntemann M."/>
            <person name="Ivanova N."/>
            <person name="Pagani I."/>
            <person name="Mavromatis K."/>
            <person name="Ovchinikova G."/>
            <person name="Pati A."/>
            <person name="Chen A."/>
            <person name="Palaniappan K."/>
            <person name="Land M."/>
            <person name="Hauser L."/>
            <person name="Brambilla E.M."/>
            <person name="Kotsyurbenko O."/>
            <person name="Rohde M."/>
            <person name="Tindall B.J."/>
            <person name="Abt B."/>
            <person name="Goker M."/>
            <person name="Detter J.C."/>
            <person name="Woyke T."/>
            <person name="Bristow J."/>
            <person name="Eisen J.A."/>
            <person name="Markowitz V."/>
            <person name="Hugenholtz P."/>
            <person name="Klenk H.P."/>
            <person name="Kyrpides N.C."/>
        </authorList>
    </citation>
    <scope>NUCLEOTIDE SEQUENCE [LARGE SCALE GENOMIC DNA]</scope>
    <source>
        <strain evidence="24">ATCC 51119 / DSM 12145 / JCM 21818 / LMG 10337 / NBRC 100064 / NCIMB 13643</strain>
    </source>
</reference>
<dbReference type="HOGENOM" id="CLU_008325_0_2_10"/>
<dbReference type="InterPro" id="IPR014146">
    <property type="entry name" value="LigD_ligase_dom"/>
</dbReference>
<dbReference type="GO" id="GO:0005524">
    <property type="term" value="F:ATP binding"/>
    <property type="evidence" value="ECO:0007669"/>
    <property type="project" value="UniProtKB-KW"/>
</dbReference>
<accession>F0SBI2</accession>
<dbReference type="NCBIfam" id="TIGR02779">
    <property type="entry name" value="NHEJ_ligase_lig"/>
    <property type="match status" value="1"/>
</dbReference>
<dbReference type="InterPro" id="IPR012309">
    <property type="entry name" value="DNA_ligase_ATP-dep_C"/>
</dbReference>
<dbReference type="NCBIfam" id="TIGR02777">
    <property type="entry name" value="LigD_PE_dom"/>
    <property type="match status" value="1"/>
</dbReference>
<dbReference type="Pfam" id="PF04679">
    <property type="entry name" value="DNA_ligase_A_C"/>
    <property type="match status" value="1"/>
</dbReference>
<evidence type="ECO:0000256" key="17">
    <source>
        <dbReference type="ARBA" id="ARBA00023211"/>
    </source>
</evidence>
<keyword evidence="3 23" id="KW-0436">Ligase</keyword>
<reference evidence="24" key="2">
    <citation type="submission" date="2011-02" db="EMBL/GenBank/DDBJ databases">
        <title>The complete genome of Pedobacter saltans DSM 12145.</title>
        <authorList>
            <consortium name="US DOE Joint Genome Institute (JGI-PGF)"/>
            <person name="Lucas S."/>
            <person name="Copeland A."/>
            <person name="Lapidus A."/>
            <person name="Bruce D."/>
            <person name="Goodwin L."/>
            <person name="Pitluck S."/>
            <person name="Kyrpides N."/>
            <person name="Mavromatis K."/>
            <person name="Pagani I."/>
            <person name="Ivanova N."/>
            <person name="Ovchinnikova G."/>
            <person name="Lu M."/>
            <person name="Detter J.C."/>
            <person name="Han C."/>
            <person name="Land M."/>
            <person name="Hauser L."/>
            <person name="Markowitz V."/>
            <person name="Cheng J.-F."/>
            <person name="Hugenholtz P."/>
            <person name="Woyke T."/>
            <person name="Wu D."/>
            <person name="Tindall B."/>
            <person name="Pomrenke H.G."/>
            <person name="Brambilla E."/>
            <person name="Klenk H.-P."/>
            <person name="Eisen J.A."/>
        </authorList>
    </citation>
    <scope>NUCLEOTIDE SEQUENCE [LARGE SCALE GENOMIC DNA]</scope>
    <source>
        <strain evidence="24">ATCC 51119 / DSM 12145 / JCM 21818 / LMG 10337 / NBRC 100064 / NCIMB 13643</strain>
    </source>
</reference>
<evidence type="ECO:0000256" key="3">
    <source>
        <dbReference type="ARBA" id="ARBA00022598"/>
    </source>
</evidence>
<feature type="domain" description="ATP-dependent DNA ligase family profile" evidence="22">
    <location>
        <begin position="309"/>
        <end position="392"/>
    </location>
</feature>
<dbReference type="PROSITE" id="PS50160">
    <property type="entry name" value="DNA_LIGASE_A3"/>
    <property type="match status" value="1"/>
</dbReference>
<keyword evidence="11" id="KW-0269">Exonuclease</keyword>
<evidence type="ECO:0000256" key="6">
    <source>
        <dbReference type="ARBA" id="ARBA00022722"/>
    </source>
</evidence>
<keyword evidence="14" id="KW-0238">DNA-binding</keyword>
<evidence type="ECO:0000256" key="5">
    <source>
        <dbReference type="ARBA" id="ARBA00022695"/>
    </source>
</evidence>
<dbReference type="SUPFAM" id="SSF50249">
    <property type="entry name" value="Nucleic acid-binding proteins"/>
    <property type="match status" value="1"/>
</dbReference>
<feature type="region of interest" description="Disordered" evidence="21">
    <location>
        <begin position="1"/>
        <end position="24"/>
    </location>
</feature>
<dbReference type="STRING" id="762903.Pedsa_1057"/>
<dbReference type="Pfam" id="PF13298">
    <property type="entry name" value="LigD_N"/>
    <property type="match status" value="1"/>
</dbReference>
<dbReference type="AlphaFoldDB" id="F0SBI2"/>
<dbReference type="EMBL" id="CP002545">
    <property type="protein sequence ID" value="ADY51628.1"/>
    <property type="molecule type" value="Genomic_DNA"/>
</dbReference>
<keyword evidence="17" id="KW-0464">Manganese</keyword>
<evidence type="ECO:0000256" key="4">
    <source>
        <dbReference type="ARBA" id="ARBA00022679"/>
    </source>
</evidence>
<evidence type="ECO:0000256" key="20">
    <source>
        <dbReference type="ARBA" id="ARBA00034003"/>
    </source>
</evidence>
<evidence type="ECO:0000256" key="7">
    <source>
        <dbReference type="ARBA" id="ARBA00022723"/>
    </source>
</evidence>
<dbReference type="eggNOG" id="COG1793">
    <property type="taxonomic scope" value="Bacteria"/>
</dbReference>
<dbReference type="Gene3D" id="3.30.1490.70">
    <property type="match status" value="1"/>
</dbReference>
<feature type="compositionally biased region" description="Basic and acidic residues" evidence="21">
    <location>
        <begin position="12"/>
        <end position="24"/>
    </location>
</feature>
<dbReference type="CDD" id="cd07971">
    <property type="entry name" value="OBF_DNA_ligase_LigD"/>
    <property type="match status" value="1"/>
</dbReference>
<evidence type="ECO:0000256" key="18">
    <source>
        <dbReference type="ARBA" id="ARBA00023268"/>
    </source>
</evidence>
<keyword evidence="13" id="KW-0239">DNA-directed DNA polymerase</keyword>
<keyword evidence="12" id="KW-0067">ATP-binding</keyword>
<dbReference type="InterPro" id="IPR012310">
    <property type="entry name" value="DNA_ligase_ATP-dep_cent"/>
</dbReference>
<dbReference type="InterPro" id="IPR052171">
    <property type="entry name" value="NHEJ_LigD"/>
</dbReference>
<evidence type="ECO:0000256" key="15">
    <source>
        <dbReference type="ARBA" id="ARBA00023172"/>
    </source>
</evidence>
<keyword evidence="8" id="KW-0547">Nucleotide-binding</keyword>
<keyword evidence="15" id="KW-0233">DNA recombination</keyword>
<evidence type="ECO:0000256" key="11">
    <source>
        <dbReference type="ARBA" id="ARBA00022839"/>
    </source>
</evidence>
<keyword evidence="7" id="KW-0479">Metal-binding</keyword>
<dbReference type="Pfam" id="PF01068">
    <property type="entry name" value="DNA_ligase_A_M"/>
    <property type="match status" value="1"/>
</dbReference>
<dbReference type="KEGG" id="psn:Pedsa_1057"/>
<sequence length="822" mass="95417">MSLEKYNKKRDFKQTSEPKSNKQRAKDNRLIFVIQRHHASHLHYDFRLELDGVLKSWAVPKGPSLNPKDKRLAMMVEDHPFDYKDFEGEIPKGNYGAGTVYIFDKGEYQSLGKNRADDEATLRKGLKDGNLKFKLKGEKLKGEFALVKIKNSEDNSWLLIKHDDEFATNRKFEIEKLIPNEIIKAGEDFKKETKSETSPQKNTKTIPQFSPMLAKLVKQPFNNEEWLFERKFDGYRILVYINNSNSVKLESRNGKDYSEKYPAILQDFKKIKEQVVLDTEIVVLNKQGQDDFQLLQDYNPSSKKDIRCFVFDILYLNGHEVVDLPLLKRKSLLEKLLNQYSFDRTYLTGYDVDKGEDCFQIAKENKWEGIIAKKIDSEYLPGRRSDSWLKIKTIQNQEAIIIGYTTPLKSRQYFGALVLAINKNNKLEYIGNCGSGFDEKMLKKLYNLMSTYKTDKKPITEKVHREKDVQWIEPEIICEIHFTEWTKGGNVRHPVFKGLREDKSPKDVEKEMPIDTEETLEGKKKVGGKTISLSNLNKLYWPKERISKGQLIDYYEQFADLILPYTLDKPMSLNRFPNGIEKPGFYQKNVERDQLPNWIKTVEIYSESAEKNINYLVCNNAASLIFLANLGCIELNPWLSSYKKPEFPEYIVIDIDPDGNSFDKITQVALVVKDILDRIGVSCYVKTSGSTGLHIYIYTAQKYDYDFCKQFAEFIATKAHEALPEFTSVNRRTDARKGKIYIDFLQNRRGQTIAAPYSVRPKPGATVSFPVSWDELDQIKISDFNIFSVPHLLKNRVDPWSDLRKHKQDLEKALKVFAKLRS</sequence>
<organism evidence="23 24">
    <name type="scientific">Pseudopedobacter saltans (strain ATCC 51119 / DSM 12145 / JCM 21818 / CCUG 39354 / LMG 10337 / NBRC 100064 / NCIMB 13643)</name>
    <name type="common">Pedobacter saltans</name>
    <dbReference type="NCBI Taxonomy" id="762903"/>
    <lineage>
        <taxon>Bacteria</taxon>
        <taxon>Pseudomonadati</taxon>
        <taxon>Bacteroidota</taxon>
        <taxon>Sphingobacteriia</taxon>
        <taxon>Sphingobacteriales</taxon>
        <taxon>Sphingobacteriaceae</taxon>
        <taxon>Pseudopedobacter</taxon>
    </lineage>
</organism>
<dbReference type="SUPFAM" id="SSF56091">
    <property type="entry name" value="DNA ligase/mRNA capping enzyme, catalytic domain"/>
    <property type="match status" value="1"/>
</dbReference>
<protein>
    <recommendedName>
        <fullName evidence="2">DNA ligase (ATP)</fullName>
        <ecNumber evidence="2">6.5.1.1</ecNumber>
    </recommendedName>
    <alternativeName>
        <fullName evidence="19">NHEJ DNA polymerase</fullName>
    </alternativeName>
</protein>
<dbReference type="Gene3D" id="2.40.50.140">
    <property type="entry name" value="Nucleic acid-binding proteins"/>
    <property type="match status" value="1"/>
</dbReference>
<dbReference type="InterPro" id="IPR014144">
    <property type="entry name" value="LigD_PE_domain"/>
</dbReference>
<evidence type="ECO:0000256" key="19">
    <source>
        <dbReference type="ARBA" id="ARBA00029943"/>
    </source>
</evidence>
<evidence type="ECO:0000256" key="10">
    <source>
        <dbReference type="ARBA" id="ARBA00022801"/>
    </source>
</evidence>
<keyword evidence="6" id="KW-0540">Nuclease</keyword>
<keyword evidence="16" id="KW-0234">DNA repair</keyword>
<name>F0SBI2_PSESL</name>
<dbReference type="InterPro" id="IPR014145">
    <property type="entry name" value="LigD_pol_dom"/>
</dbReference>
<evidence type="ECO:0000313" key="24">
    <source>
        <dbReference type="Proteomes" id="UP000000310"/>
    </source>
</evidence>
<evidence type="ECO:0000256" key="8">
    <source>
        <dbReference type="ARBA" id="ARBA00022741"/>
    </source>
</evidence>
<keyword evidence="24" id="KW-1185">Reference proteome</keyword>
<dbReference type="PANTHER" id="PTHR42705">
    <property type="entry name" value="BIFUNCTIONAL NON-HOMOLOGOUS END JOINING PROTEIN LIGD"/>
    <property type="match status" value="1"/>
</dbReference>
<dbReference type="Gene3D" id="3.90.920.10">
    <property type="entry name" value="DNA primase, PRIM domain"/>
    <property type="match status" value="1"/>
</dbReference>
<dbReference type="PANTHER" id="PTHR42705:SF2">
    <property type="entry name" value="BIFUNCTIONAL NON-HOMOLOGOUS END JOINING PROTEIN LIGD"/>
    <property type="match status" value="1"/>
</dbReference>
<dbReference type="InterPro" id="IPR014143">
    <property type="entry name" value="NHEJ_ligase_prk"/>
</dbReference>
<dbReference type="Proteomes" id="UP000000310">
    <property type="component" value="Chromosome"/>
</dbReference>
<dbReference type="GO" id="GO:0046872">
    <property type="term" value="F:metal ion binding"/>
    <property type="evidence" value="ECO:0007669"/>
    <property type="project" value="UniProtKB-KW"/>
</dbReference>
<keyword evidence="10" id="KW-0378">Hydrolase</keyword>
<keyword evidence="5" id="KW-0548">Nucleotidyltransferase</keyword>
<evidence type="ECO:0000256" key="9">
    <source>
        <dbReference type="ARBA" id="ARBA00022763"/>
    </source>
</evidence>
<evidence type="ECO:0000256" key="1">
    <source>
        <dbReference type="ARBA" id="ARBA00001936"/>
    </source>
</evidence>
<evidence type="ECO:0000256" key="13">
    <source>
        <dbReference type="ARBA" id="ARBA00022932"/>
    </source>
</evidence>
<dbReference type="GO" id="GO:0003887">
    <property type="term" value="F:DNA-directed DNA polymerase activity"/>
    <property type="evidence" value="ECO:0007669"/>
    <property type="project" value="UniProtKB-KW"/>
</dbReference>
<dbReference type="OrthoDB" id="9802472at2"/>
<evidence type="ECO:0000256" key="2">
    <source>
        <dbReference type="ARBA" id="ARBA00012727"/>
    </source>
</evidence>
<keyword evidence="18" id="KW-0511">Multifunctional enzyme</keyword>
<dbReference type="GO" id="GO:0003910">
    <property type="term" value="F:DNA ligase (ATP) activity"/>
    <property type="evidence" value="ECO:0007669"/>
    <property type="project" value="UniProtKB-EC"/>
</dbReference>